<comment type="function">
    <text evidence="6">Catalyzes the conversion of methylglyoxal (MG) to D-lactate in a single glutathione (GSH)-independent step. May play a role in detoxifying endogenously produced glyoxals. Involved in protection against reactive oxygen species (ROS).</text>
</comment>
<dbReference type="InterPro" id="IPR002818">
    <property type="entry name" value="DJ-1/PfpI"/>
</dbReference>
<organism evidence="8 9">
    <name type="scientific">Schizosaccharomyces cryophilus (strain OY26 / ATCC MYA-4695 / CBS 11777 / NBRC 106824 / NRRL Y48691)</name>
    <name type="common">Fission yeast</name>
    <dbReference type="NCBI Taxonomy" id="653667"/>
    <lineage>
        <taxon>Eukaryota</taxon>
        <taxon>Fungi</taxon>
        <taxon>Dikarya</taxon>
        <taxon>Ascomycota</taxon>
        <taxon>Taphrinomycotina</taxon>
        <taxon>Schizosaccharomycetes</taxon>
        <taxon>Schizosaccharomycetales</taxon>
        <taxon>Schizosaccharomycetaceae</taxon>
        <taxon>Schizosaccharomyces</taxon>
    </lineage>
</organism>
<dbReference type="PANTHER" id="PTHR48094">
    <property type="entry name" value="PROTEIN/NUCLEIC ACID DEGLYCASE DJ-1-RELATED"/>
    <property type="match status" value="1"/>
</dbReference>
<evidence type="ECO:0000256" key="4">
    <source>
        <dbReference type="ARBA" id="ARBA00038493"/>
    </source>
</evidence>
<keyword evidence="2" id="KW-0346">Stress response</keyword>
<dbReference type="GO" id="GO:0019243">
    <property type="term" value="P:methylglyoxal catabolic process to D-lactate via S-lactoyl-glutathione"/>
    <property type="evidence" value="ECO:0007669"/>
    <property type="project" value="TreeGrafter"/>
</dbReference>
<dbReference type="eggNOG" id="ENOG502RZ3Y">
    <property type="taxonomic scope" value="Eukaryota"/>
</dbReference>
<proteinExistence type="inferred from homology"/>
<dbReference type="Pfam" id="PF01965">
    <property type="entry name" value="DJ-1_PfpI"/>
    <property type="match status" value="1"/>
</dbReference>
<dbReference type="GO" id="GO:0005737">
    <property type="term" value="C:cytoplasm"/>
    <property type="evidence" value="ECO:0007669"/>
    <property type="project" value="TreeGrafter"/>
</dbReference>
<dbReference type="RefSeq" id="XP_013021547.1">
    <property type="nucleotide sequence ID" value="XM_013166093.1"/>
</dbReference>
<evidence type="ECO:0000259" key="7">
    <source>
        <dbReference type="Pfam" id="PF01965"/>
    </source>
</evidence>
<dbReference type="EMBL" id="KE546988">
    <property type="protein sequence ID" value="EPY53301.1"/>
    <property type="molecule type" value="Genomic_DNA"/>
</dbReference>
<evidence type="ECO:0000256" key="5">
    <source>
        <dbReference type="ARBA" id="ARBA00048082"/>
    </source>
</evidence>
<comment type="similarity">
    <text evidence="4">Belongs to the peptidase C56 family. HSP31-like subfamily.</text>
</comment>
<keyword evidence="3" id="KW-0456">Lyase</keyword>
<dbReference type="OrthoDB" id="543156at2759"/>
<dbReference type="InterPro" id="IPR029062">
    <property type="entry name" value="Class_I_gatase-like"/>
</dbReference>
<keyword evidence="9" id="KW-1185">Reference proteome</keyword>
<name>S9XHY3_SCHCR</name>
<dbReference type="InterPro" id="IPR050325">
    <property type="entry name" value="Prot/Nucl_acid_deglycase"/>
</dbReference>
<accession>S9XHY3</accession>
<gene>
    <name evidence="8" type="ORF">SPOG_03829</name>
</gene>
<evidence type="ECO:0000256" key="6">
    <source>
        <dbReference type="ARBA" id="ARBA00057031"/>
    </source>
</evidence>
<reference evidence="8 9" key="1">
    <citation type="journal article" date="2011" name="Science">
        <title>Comparative functional genomics of the fission yeasts.</title>
        <authorList>
            <person name="Rhind N."/>
            <person name="Chen Z."/>
            <person name="Yassour M."/>
            <person name="Thompson D.A."/>
            <person name="Haas B.J."/>
            <person name="Habib N."/>
            <person name="Wapinski I."/>
            <person name="Roy S."/>
            <person name="Lin M.F."/>
            <person name="Heiman D.I."/>
            <person name="Young S.K."/>
            <person name="Furuya K."/>
            <person name="Guo Y."/>
            <person name="Pidoux A."/>
            <person name="Chen H.M."/>
            <person name="Robbertse B."/>
            <person name="Goldberg J.M."/>
            <person name="Aoki K."/>
            <person name="Bayne E.H."/>
            <person name="Berlin A.M."/>
            <person name="Desjardins C.A."/>
            <person name="Dobbs E."/>
            <person name="Dukaj L."/>
            <person name="Fan L."/>
            <person name="FitzGerald M.G."/>
            <person name="French C."/>
            <person name="Gujja S."/>
            <person name="Hansen K."/>
            <person name="Keifenheim D."/>
            <person name="Levin J.Z."/>
            <person name="Mosher R.A."/>
            <person name="Mueller C.A."/>
            <person name="Pfiffner J."/>
            <person name="Priest M."/>
            <person name="Russ C."/>
            <person name="Smialowska A."/>
            <person name="Swoboda P."/>
            <person name="Sykes S.M."/>
            <person name="Vaughn M."/>
            <person name="Vengrova S."/>
            <person name="Yoder R."/>
            <person name="Zeng Q."/>
            <person name="Allshire R."/>
            <person name="Baulcombe D."/>
            <person name="Birren B.W."/>
            <person name="Brown W."/>
            <person name="Ekwall K."/>
            <person name="Kellis M."/>
            <person name="Leatherwood J."/>
            <person name="Levin H."/>
            <person name="Margalit H."/>
            <person name="Martienssen R."/>
            <person name="Nieduszynski C.A."/>
            <person name="Spatafora J.W."/>
            <person name="Friedman N."/>
            <person name="Dalgaard J.Z."/>
            <person name="Baumann P."/>
            <person name="Niki H."/>
            <person name="Regev A."/>
            <person name="Nusbaum C."/>
        </authorList>
    </citation>
    <scope>NUCLEOTIDE SEQUENCE [LARGE SCALE GENOMIC DNA]</scope>
    <source>
        <strain evidence="9">OY26 / ATCC MYA-4695 / CBS 11777 / NBRC 106824 / NRRL Y48691</strain>
    </source>
</reference>
<evidence type="ECO:0000313" key="8">
    <source>
        <dbReference type="EMBL" id="EPY53301.1"/>
    </source>
</evidence>
<evidence type="ECO:0000256" key="3">
    <source>
        <dbReference type="ARBA" id="ARBA00023239"/>
    </source>
</evidence>
<dbReference type="Gene3D" id="3.40.50.880">
    <property type="match status" value="1"/>
</dbReference>
<dbReference type="GO" id="GO:0019172">
    <property type="term" value="F:glyoxalase III activity"/>
    <property type="evidence" value="ECO:0007669"/>
    <property type="project" value="UniProtKB-EC"/>
</dbReference>
<dbReference type="OMA" id="LHPFEVF"/>
<dbReference type="PANTHER" id="PTHR48094:SF24">
    <property type="entry name" value="GLUTATHIONE-INDEPENDENT GLYOXALASE HSP3101-RELATED"/>
    <property type="match status" value="1"/>
</dbReference>
<dbReference type="EC" id="4.2.1.130" evidence="1"/>
<dbReference type="FunFam" id="3.40.50.880:FF:000051">
    <property type="entry name" value="Glutathione-independent glyoxalase HSP31"/>
    <property type="match status" value="1"/>
</dbReference>
<dbReference type="Proteomes" id="UP000015464">
    <property type="component" value="Unassembled WGS sequence"/>
</dbReference>
<feature type="domain" description="DJ-1/PfpI" evidence="7">
    <location>
        <begin position="26"/>
        <end position="231"/>
    </location>
</feature>
<evidence type="ECO:0000313" key="9">
    <source>
        <dbReference type="Proteomes" id="UP000015464"/>
    </source>
</evidence>
<dbReference type="HOGENOM" id="CLU_070319_1_0_1"/>
<dbReference type="STRING" id="653667.S9XHY3"/>
<evidence type="ECO:0000256" key="1">
    <source>
        <dbReference type="ARBA" id="ARBA00013134"/>
    </source>
</evidence>
<evidence type="ECO:0000256" key="2">
    <source>
        <dbReference type="ARBA" id="ARBA00023016"/>
    </source>
</evidence>
<protein>
    <recommendedName>
        <fullName evidence="1">D-lactate dehydratase</fullName>
        <ecNumber evidence="1">4.2.1.130</ecNumber>
    </recommendedName>
</protein>
<dbReference type="AlphaFoldDB" id="S9XHY3"/>
<comment type="catalytic activity">
    <reaction evidence="5">
        <text>methylglyoxal + H2O = (R)-lactate + H(+)</text>
        <dbReference type="Rhea" id="RHEA:27754"/>
        <dbReference type="ChEBI" id="CHEBI:15377"/>
        <dbReference type="ChEBI" id="CHEBI:15378"/>
        <dbReference type="ChEBI" id="CHEBI:16004"/>
        <dbReference type="ChEBI" id="CHEBI:17158"/>
        <dbReference type="EC" id="4.2.1.130"/>
    </reaction>
</comment>
<dbReference type="SUPFAM" id="SSF52317">
    <property type="entry name" value="Class I glutamine amidotransferase-like"/>
    <property type="match status" value="1"/>
</dbReference>
<sequence length="238" mass="25774">MPGKALLVASSYYGPIYPDGKNTGVHFSELLTPYEVFRQAGLDVDITSEKGTCHFDDNSVDESKLPEHVKNVLHDKSHEFWTAIKNMKRAADVDYSEYNIYFVAGGHAALFDLPGAIDLQAIAAQIYKNGGVIAAVCHGPCILPFISDLTRNNASSIVEGRNVTAFNKAGEESMNMLDIMQKKNLETMNDAFRKAGAKFIDPASPNDDFVQSDSRVVTGVNPQSAASTAKAALQALKA</sequence>
<dbReference type="GeneID" id="25038146"/>